<protein>
    <submittedName>
        <fullName evidence="1">Uncharacterized protein</fullName>
    </submittedName>
</protein>
<keyword evidence="2" id="KW-1185">Reference proteome</keyword>
<dbReference type="InParanoid" id="A0A0C3K6H6"/>
<reference evidence="1 2" key="1">
    <citation type="submission" date="2014-04" db="EMBL/GenBank/DDBJ databases">
        <authorList>
            <consortium name="DOE Joint Genome Institute"/>
            <person name="Kuo A."/>
            <person name="Kohler A."/>
            <person name="Costa M.D."/>
            <person name="Nagy L.G."/>
            <person name="Floudas D."/>
            <person name="Copeland A."/>
            <person name="Barry K.W."/>
            <person name="Cichocki N."/>
            <person name="Veneault-Fourrey C."/>
            <person name="LaButti K."/>
            <person name="Lindquist E.A."/>
            <person name="Lipzen A."/>
            <person name="Lundell T."/>
            <person name="Morin E."/>
            <person name="Murat C."/>
            <person name="Sun H."/>
            <person name="Tunlid A."/>
            <person name="Henrissat B."/>
            <person name="Grigoriev I.V."/>
            <person name="Hibbett D.S."/>
            <person name="Martin F."/>
            <person name="Nordberg H.P."/>
            <person name="Cantor M.N."/>
            <person name="Hua S.X."/>
        </authorList>
    </citation>
    <scope>NUCLEOTIDE SEQUENCE [LARGE SCALE GENOMIC DNA]</scope>
    <source>
        <strain evidence="1 2">Marx 270</strain>
    </source>
</reference>
<dbReference type="AlphaFoldDB" id="A0A0C3K6H6"/>
<sequence>MAAMQRPANTSNDWQMHLTDAVCQYMTARLHEEIVDGLRALPAISIPMQIACEADHILAVIIQAYRECGEVFRPTWPIQTIWKLHVLQW</sequence>
<gene>
    <name evidence="1" type="ORF">M404DRAFT_25808</name>
</gene>
<evidence type="ECO:0000313" key="1">
    <source>
        <dbReference type="EMBL" id="KIO05197.1"/>
    </source>
</evidence>
<dbReference type="Proteomes" id="UP000054217">
    <property type="component" value="Unassembled WGS sequence"/>
</dbReference>
<dbReference type="EMBL" id="KN831968">
    <property type="protein sequence ID" value="KIO05197.1"/>
    <property type="molecule type" value="Genomic_DNA"/>
</dbReference>
<evidence type="ECO:0000313" key="2">
    <source>
        <dbReference type="Proteomes" id="UP000054217"/>
    </source>
</evidence>
<name>A0A0C3K6H6_PISTI</name>
<accession>A0A0C3K6H6</accession>
<dbReference type="HOGENOM" id="CLU_2455624_0_0_1"/>
<proteinExistence type="predicted"/>
<organism evidence="1 2">
    <name type="scientific">Pisolithus tinctorius Marx 270</name>
    <dbReference type="NCBI Taxonomy" id="870435"/>
    <lineage>
        <taxon>Eukaryota</taxon>
        <taxon>Fungi</taxon>
        <taxon>Dikarya</taxon>
        <taxon>Basidiomycota</taxon>
        <taxon>Agaricomycotina</taxon>
        <taxon>Agaricomycetes</taxon>
        <taxon>Agaricomycetidae</taxon>
        <taxon>Boletales</taxon>
        <taxon>Sclerodermatineae</taxon>
        <taxon>Pisolithaceae</taxon>
        <taxon>Pisolithus</taxon>
    </lineage>
</organism>
<dbReference type="OrthoDB" id="2707223at2759"/>
<reference evidence="2" key="2">
    <citation type="submission" date="2015-01" db="EMBL/GenBank/DDBJ databases">
        <title>Evolutionary Origins and Diversification of the Mycorrhizal Mutualists.</title>
        <authorList>
            <consortium name="DOE Joint Genome Institute"/>
            <consortium name="Mycorrhizal Genomics Consortium"/>
            <person name="Kohler A."/>
            <person name="Kuo A."/>
            <person name="Nagy L.G."/>
            <person name="Floudas D."/>
            <person name="Copeland A."/>
            <person name="Barry K.W."/>
            <person name="Cichocki N."/>
            <person name="Veneault-Fourrey C."/>
            <person name="LaButti K."/>
            <person name="Lindquist E.A."/>
            <person name="Lipzen A."/>
            <person name="Lundell T."/>
            <person name="Morin E."/>
            <person name="Murat C."/>
            <person name="Riley R."/>
            <person name="Ohm R."/>
            <person name="Sun H."/>
            <person name="Tunlid A."/>
            <person name="Henrissat B."/>
            <person name="Grigoriev I.V."/>
            <person name="Hibbett D.S."/>
            <person name="Martin F."/>
        </authorList>
    </citation>
    <scope>NUCLEOTIDE SEQUENCE [LARGE SCALE GENOMIC DNA]</scope>
    <source>
        <strain evidence="2">Marx 270</strain>
    </source>
</reference>